<dbReference type="EMBL" id="BOMM01000075">
    <property type="protein sequence ID" value="GIE15957.1"/>
    <property type="molecule type" value="Genomic_DNA"/>
</dbReference>
<dbReference type="SUPFAM" id="SSF53901">
    <property type="entry name" value="Thiolase-like"/>
    <property type="match status" value="1"/>
</dbReference>
<dbReference type="Gene3D" id="3.40.47.10">
    <property type="match status" value="1"/>
</dbReference>
<keyword evidence="6" id="KW-1185">Reference proteome</keyword>
<evidence type="ECO:0000256" key="3">
    <source>
        <dbReference type="ARBA" id="ARBA00023315"/>
    </source>
</evidence>
<keyword evidence="3" id="KW-0012">Acyltransferase</keyword>
<reference evidence="5" key="1">
    <citation type="submission" date="2021-01" db="EMBL/GenBank/DDBJ databases">
        <title>Whole genome shotgun sequence of Actinoplanes ferrugineus NBRC 15555.</title>
        <authorList>
            <person name="Komaki H."/>
            <person name="Tamura T."/>
        </authorList>
    </citation>
    <scope>NUCLEOTIDE SEQUENCE</scope>
    <source>
        <strain evidence="5">NBRC 15555</strain>
    </source>
</reference>
<feature type="domain" description="Thiolase-like protein type 1 additional C-terminal" evidence="4">
    <location>
        <begin position="414"/>
        <end position="491"/>
    </location>
</feature>
<dbReference type="Gene3D" id="2.40.50.840">
    <property type="match status" value="1"/>
</dbReference>
<dbReference type="PANTHER" id="PTHR18919:SF139">
    <property type="entry name" value="THIOLASE-LIKE PROTEIN TYPE 1 ADDITIONAL C-TERMINAL DOMAIN-CONTAINING PROTEIN"/>
    <property type="match status" value="1"/>
</dbReference>
<dbReference type="Proteomes" id="UP000598174">
    <property type="component" value="Unassembled WGS sequence"/>
</dbReference>
<evidence type="ECO:0000256" key="2">
    <source>
        <dbReference type="ARBA" id="ARBA00022679"/>
    </source>
</evidence>
<gene>
    <name evidence="5" type="ORF">Afe05nite_77970</name>
</gene>
<comment type="caution">
    <text evidence="5">The sequence shown here is derived from an EMBL/GenBank/DDBJ whole genome shotgun (WGS) entry which is preliminary data.</text>
</comment>
<protein>
    <submittedName>
        <fullName evidence="5">Acetyl-CoA acetyltransferase</fullName>
    </submittedName>
</protein>
<dbReference type="PANTHER" id="PTHR18919">
    <property type="entry name" value="ACETYL-COA C-ACYLTRANSFERASE"/>
    <property type="match status" value="1"/>
</dbReference>
<proteinExistence type="inferred from homology"/>
<sequence length="499" mass="51206">MVGVGQAADPLTSPDHQRLSAVQLAAAAAHAALADTGAEAVGIAEAIDVVAGVRQFEISVPGAPVPLGRSDNFPRSVANRIGAAPRRLVLEVTGGQSPQHLVNEFAAAIAAGAAGAVLLAGGEAISTAERYASAADRPDFTENVGGDLEDRGYGLDGMVTASLMAHGLAEMPAQYALLENARRARLGLSRTAYAAVMADLFAPFTEVAAGNPLAAAPLVRTAAELATVSAANRPIADPYTRYLVARDKVNQGAAVLLMPVSEAARLGIPRSRWIYLAGHADLRERDLMARPDLGASPAAAAAARHALALAGLGVDELSTIDLYSCFPIAVLAVADALGLAADDPRGLTVTGGLPFFGGPGNNYSMHAIASTVAGLRATGGHGFVGANGGAMTKYSAGVYTTTPTGWTPDDSPRLQSDLDAAPAVTEAEEAEGAATIETYTVRHGRDGRRRGIVVGRLTRDGRRFVARGPADFLADPATEPIGTRVRVHPTGLANEVTLD</sequence>
<name>A0A919J9V1_9ACTN</name>
<evidence type="ECO:0000313" key="6">
    <source>
        <dbReference type="Proteomes" id="UP000598174"/>
    </source>
</evidence>
<evidence type="ECO:0000313" key="5">
    <source>
        <dbReference type="EMBL" id="GIE15957.1"/>
    </source>
</evidence>
<evidence type="ECO:0000256" key="1">
    <source>
        <dbReference type="ARBA" id="ARBA00010982"/>
    </source>
</evidence>
<dbReference type="GO" id="GO:0016746">
    <property type="term" value="F:acyltransferase activity"/>
    <property type="evidence" value="ECO:0007669"/>
    <property type="project" value="UniProtKB-KW"/>
</dbReference>
<evidence type="ECO:0000259" key="4">
    <source>
        <dbReference type="Pfam" id="PF18313"/>
    </source>
</evidence>
<dbReference type="InterPro" id="IPR040771">
    <property type="entry name" value="TLP1_add_C"/>
</dbReference>
<dbReference type="NCBIfam" id="NF006105">
    <property type="entry name" value="PRK08257.1-4"/>
    <property type="match status" value="1"/>
</dbReference>
<comment type="similarity">
    <text evidence="1">Belongs to the thiolase-like superfamily. Thiolase family.</text>
</comment>
<dbReference type="Pfam" id="PF18313">
    <property type="entry name" value="TLP1_add_C"/>
    <property type="match status" value="1"/>
</dbReference>
<dbReference type="InterPro" id="IPR016039">
    <property type="entry name" value="Thiolase-like"/>
</dbReference>
<dbReference type="AlphaFoldDB" id="A0A919J9V1"/>
<keyword evidence="2" id="KW-0808">Transferase</keyword>
<organism evidence="5 6">
    <name type="scientific">Paractinoplanes ferrugineus</name>
    <dbReference type="NCBI Taxonomy" id="113564"/>
    <lineage>
        <taxon>Bacteria</taxon>
        <taxon>Bacillati</taxon>
        <taxon>Actinomycetota</taxon>
        <taxon>Actinomycetes</taxon>
        <taxon>Micromonosporales</taxon>
        <taxon>Micromonosporaceae</taxon>
        <taxon>Paractinoplanes</taxon>
    </lineage>
</organism>
<accession>A0A919J9V1</accession>